<name>A0A2G9Z7U7_9BACT</name>
<reference evidence="2 3" key="1">
    <citation type="submission" date="2017-09" db="EMBL/GenBank/DDBJ databases">
        <title>Depth-based differentiation of microbial function through sediment-hosted aquifers and enrichment of novel symbionts in the deep terrestrial subsurface.</title>
        <authorList>
            <person name="Probst A.J."/>
            <person name="Ladd B."/>
            <person name="Jarett J.K."/>
            <person name="Geller-Mcgrath D.E."/>
            <person name="Sieber C.M."/>
            <person name="Emerson J.B."/>
            <person name="Anantharaman K."/>
            <person name="Thomas B.C."/>
            <person name="Malmstrom R."/>
            <person name="Stieglmeier M."/>
            <person name="Klingl A."/>
            <person name="Woyke T."/>
            <person name="Ryan C.M."/>
            <person name="Banfield J.F."/>
        </authorList>
    </citation>
    <scope>NUCLEOTIDE SEQUENCE [LARGE SCALE GENOMIC DNA]</scope>
    <source>
        <strain evidence="2">CG23_combo_of_CG06-09_8_20_14_all_39_39</strain>
    </source>
</reference>
<dbReference type="InterPro" id="IPR041635">
    <property type="entry name" value="Type_ISP_LLaBIII_C"/>
</dbReference>
<dbReference type="EMBL" id="PCRX01000006">
    <property type="protein sequence ID" value="PIP29191.1"/>
    <property type="molecule type" value="Genomic_DNA"/>
</dbReference>
<proteinExistence type="predicted"/>
<evidence type="ECO:0000259" key="1">
    <source>
        <dbReference type="Pfam" id="PF18135"/>
    </source>
</evidence>
<dbReference type="Proteomes" id="UP000231235">
    <property type="component" value="Unassembled WGS sequence"/>
</dbReference>
<gene>
    <name evidence="2" type="ORF">COX28_00370</name>
</gene>
<dbReference type="Pfam" id="PF18135">
    <property type="entry name" value="Type_ISP_C"/>
    <property type="match status" value="1"/>
</dbReference>
<dbReference type="AlphaFoldDB" id="A0A2G9Z7U7"/>
<evidence type="ECO:0000313" key="3">
    <source>
        <dbReference type="Proteomes" id="UP000231235"/>
    </source>
</evidence>
<organism evidence="2 3">
    <name type="scientific">Candidatus Kuenenbacteria bacterium CG23_combo_of_CG06-09_8_20_14_all_39_39</name>
    <dbReference type="NCBI Taxonomy" id="1974623"/>
    <lineage>
        <taxon>Bacteria</taxon>
        <taxon>Candidatus Kueneniibacteriota</taxon>
    </lineage>
</organism>
<feature type="non-terminal residue" evidence="2">
    <location>
        <position position="1"/>
    </location>
</feature>
<comment type="caution">
    <text evidence="2">The sequence shown here is derived from an EMBL/GenBank/DDBJ whole genome shotgun (WGS) entry which is preliminary data.</text>
</comment>
<evidence type="ECO:0000313" key="2">
    <source>
        <dbReference type="EMBL" id="PIP29191.1"/>
    </source>
</evidence>
<sequence length="89" mass="10922">KRAYDTKENKIWINNEKYFDAVETEVWNYYIGGYQVLDKWLKDRLGRELSREDIGHYLKVVECLKQTIKIQKEIDEIYFKMEKELIKIN</sequence>
<protein>
    <recommendedName>
        <fullName evidence="1">Type ISP restriction-modification enzyme LLaBIII C-terminal specificity domain-containing protein</fullName>
    </recommendedName>
</protein>
<accession>A0A2G9Z7U7</accession>
<feature type="domain" description="Type ISP restriction-modification enzyme LLaBIII C-terminal specificity" evidence="1">
    <location>
        <begin position="4"/>
        <end position="70"/>
    </location>
</feature>